<sequence>MELKLARSEINGKPKVISITKIEEDIQKVGQKIFYLDKENSHKDMLAFVEYFEKKGFSVYHRTVKYGLSENDYMYEVHIL</sequence>
<dbReference type="GeneID" id="93091027"/>
<evidence type="ECO:0000313" key="1">
    <source>
        <dbReference type="EMBL" id="SUX10398.1"/>
    </source>
</evidence>
<organism evidence="1 2">
    <name type="scientific">Campylobacter sputorum subsp. sputorum</name>
    <dbReference type="NCBI Taxonomy" id="32024"/>
    <lineage>
        <taxon>Bacteria</taxon>
        <taxon>Pseudomonadati</taxon>
        <taxon>Campylobacterota</taxon>
        <taxon>Epsilonproteobacteria</taxon>
        <taxon>Campylobacterales</taxon>
        <taxon>Campylobacteraceae</taxon>
        <taxon>Campylobacter</taxon>
    </lineage>
</organism>
<dbReference type="EMBL" id="UFVD01000001">
    <property type="protein sequence ID" value="SUX10398.1"/>
    <property type="molecule type" value="Genomic_DNA"/>
</dbReference>
<dbReference type="RefSeq" id="WP_089182810.1">
    <property type="nucleotide sequence ID" value="NZ_CP043427.1"/>
</dbReference>
<name>A0A381DI93_9BACT</name>
<keyword evidence="2" id="KW-1185">Reference proteome</keyword>
<protein>
    <submittedName>
        <fullName evidence="1">Uncharacterized protein</fullName>
    </submittedName>
</protein>
<dbReference type="STRING" id="32024.GCA_000788295_00717"/>
<reference evidence="1 2" key="1">
    <citation type="submission" date="2018-06" db="EMBL/GenBank/DDBJ databases">
        <authorList>
            <consortium name="Pathogen Informatics"/>
            <person name="Doyle S."/>
        </authorList>
    </citation>
    <scope>NUCLEOTIDE SEQUENCE [LARGE SCALE GENOMIC DNA]</scope>
    <source>
        <strain evidence="1 2">NCTC12475</strain>
    </source>
</reference>
<dbReference type="OrthoDB" id="5345432at2"/>
<dbReference type="Proteomes" id="UP000254920">
    <property type="component" value="Unassembled WGS sequence"/>
</dbReference>
<proteinExistence type="predicted"/>
<dbReference type="Pfam" id="PF18618">
    <property type="entry name" value="HP0268"/>
    <property type="match status" value="1"/>
</dbReference>
<gene>
    <name evidence="1" type="ORF">NCTC12475_00588</name>
</gene>
<evidence type="ECO:0000313" key="2">
    <source>
        <dbReference type="Proteomes" id="UP000254920"/>
    </source>
</evidence>
<dbReference type="AlphaFoldDB" id="A0A381DI93"/>
<accession>A0A381DI93</accession>
<dbReference type="InterPro" id="IPR040748">
    <property type="entry name" value="HP0268"/>
</dbReference>